<evidence type="ECO:0000313" key="1">
    <source>
        <dbReference type="EMBL" id="KAG5164661.1"/>
    </source>
</evidence>
<dbReference type="OrthoDB" id="341421at2759"/>
<comment type="caution">
    <text evidence="1">The sequence shown here is derived from an EMBL/GenBank/DDBJ whole genome shotgun (WGS) entry which is preliminary data.</text>
</comment>
<proteinExistence type="predicted"/>
<protein>
    <submittedName>
        <fullName evidence="1">Uncharacterized protein</fullName>
    </submittedName>
</protein>
<name>A0A8H8CGG5_PSICU</name>
<accession>A0A8H8CGG5</accession>
<organism evidence="1">
    <name type="scientific">Psilocybe cubensis</name>
    <name type="common">Psychedelic mushroom</name>
    <name type="synonym">Stropharia cubensis</name>
    <dbReference type="NCBI Taxonomy" id="181762"/>
    <lineage>
        <taxon>Eukaryota</taxon>
        <taxon>Fungi</taxon>
        <taxon>Dikarya</taxon>
        <taxon>Basidiomycota</taxon>
        <taxon>Agaricomycotina</taxon>
        <taxon>Agaricomycetes</taxon>
        <taxon>Agaricomycetidae</taxon>
        <taxon>Agaricales</taxon>
        <taxon>Agaricineae</taxon>
        <taxon>Strophariaceae</taxon>
        <taxon>Psilocybe</taxon>
    </lineage>
</organism>
<dbReference type="EMBL" id="JAFIQS010000011">
    <property type="protein sequence ID" value="KAG5164661.1"/>
    <property type="molecule type" value="Genomic_DNA"/>
</dbReference>
<reference evidence="1" key="1">
    <citation type="submission" date="2021-02" db="EMBL/GenBank/DDBJ databases">
        <title>Psilocybe cubensis genome.</title>
        <authorList>
            <person name="Mckernan K.J."/>
            <person name="Crawford S."/>
            <person name="Trippe A."/>
            <person name="Kane L.T."/>
            <person name="Mclaughlin S."/>
        </authorList>
    </citation>
    <scope>NUCLEOTIDE SEQUENCE [LARGE SCALE GENOMIC DNA]</scope>
    <source>
        <strain evidence="1">MGC-MH-2018</strain>
    </source>
</reference>
<dbReference type="AlphaFoldDB" id="A0A8H8CGG5"/>
<gene>
    <name evidence="1" type="ORF">JR316_010302</name>
</gene>
<sequence>MMDPIIVANSFVFCKRHGDEYCHLCTYDHRFTNNYQIQDDPALADLIENGYDLDNRQPINIYDLGGVAVGRRSEATESDCKCRKHGTIDCNTCFNWVEYIKNGAKEAESQEKWLNKREKYYKNRND</sequence>